<proteinExistence type="predicted"/>
<sequence length="115" mass="12841">MRIAVSLERRNLGFVVSVDVVTIDQEVISGFEESFLEENNIKVVHADEVGEIGVFSFAGELGAICDLLFPARALAKEKFEETGLVLQVFQLVVGFWERGKYGFAEFGVPWVHFSL</sequence>
<accession>A0AAV4WHC3</accession>
<organism evidence="1 2">
    <name type="scientific">Caerostris extrusa</name>
    <name type="common">Bark spider</name>
    <name type="synonym">Caerostris bankana</name>
    <dbReference type="NCBI Taxonomy" id="172846"/>
    <lineage>
        <taxon>Eukaryota</taxon>
        <taxon>Metazoa</taxon>
        <taxon>Ecdysozoa</taxon>
        <taxon>Arthropoda</taxon>
        <taxon>Chelicerata</taxon>
        <taxon>Arachnida</taxon>
        <taxon>Araneae</taxon>
        <taxon>Araneomorphae</taxon>
        <taxon>Entelegynae</taxon>
        <taxon>Araneoidea</taxon>
        <taxon>Araneidae</taxon>
        <taxon>Caerostris</taxon>
    </lineage>
</organism>
<reference evidence="1 2" key="1">
    <citation type="submission" date="2021-06" db="EMBL/GenBank/DDBJ databases">
        <title>Caerostris extrusa draft genome.</title>
        <authorList>
            <person name="Kono N."/>
            <person name="Arakawa K."/>
        </authorList>
    </citation>
    <scope>NUCLEOTIDE SEQUENCE [LARGE SCALE GENOMIC DNA]</scope>
</reference>
<dbReference type="EMBL" id="BPLR01016152">
    <property type="protein sequence ID" value="GIY81673.1"/>
    <property type="molecule type" value="Genomic_DNA"/>
</dbReference>
<evidence type="ECO:0000313" key="1">
    <source>
        <dbReference type="EMBL" id="GIY81673.1"/>
    </source>
</evidence>
<evidence type="ECO:0000313" key="2">
    <source>
        <dbReference type="Proteomes" id="UP001054945"/>
    </source>
</evidence>
<evidence type="ECO:0008006" key="3">
    <source>
        <dbReference type="Google" id="ProtNLM"/>
    </source>
</evidence>
<keyword evidence="2" id="KW-1185">Reference proteome</keyword>
<name>A0AAV4WHC3_CAEEX</name>
<gene>
    <name evidence="1" type="ORF">CEXT_483461</name>
</gene>
<dbReference type="Proteomes" id="UP001054945">
    <property type="component" value="Unassembled WGS sequence"/>
</dbReference>
<comment type="caution">
    <text evidence="1">The sequence shown here is derived from an EMBL/GenBank/DDBJ whole genome shotgun (WGS) entry which is preliminary data.</text>
</comment>
<dbReference type="AlphaFoldDB" id="A0AAV4WHC3"/>
<protein>
    <recommendedName>
        <fullName evidence="3">Nudix hydrolase domain-containing protein</fullName>
    </recommendedName>
</protein>